<reference evidence="1" key="1">
    <citation type="submission" date="2023-01" db="EMBL/GenBank/DDBJ databases">
        <authorList>
            <person name="Van Ghelder C."/>
            <person name="Rancurel C."/>
        </authorList>
    </citation>
    <scope>NUCLEOTIDE SEQUENCE</scope>
    <source>
        <strain evidence="1">CNCM I-4278</strain>
    </source>
</reference>
<proteinExistence type="predicted"/>
<name>A0A9W4UKX3_9PLEO</name>
<organism evidence="1 2">
    <name type="scientific">Periconia digitata</name>
    <dbReference type="NCBI Taxonomy" id="1303443"/>
    <lineage>
        <taxon>Eukaryota</taxon>
        <taxon>Fungi</taxon>
        <taxon>Dikarya</taxon>
        <taxon>Ascomycota</taxon>
        <taxon>Pezizomycotina</taxon>
        <taxon>Dothideomycetes</taxon>
        <taxon>Pleosporomycetidae</taxon>
        <taxon>Pleosporales</taxon>
        <taxon>Massarineae</taxon>
        <taxon>Periconiaceae</taxon>
        <taxon>Periconia</taxon>
    </lineage>
</organism>
<dbReference type="OrthoDB" id="2157530at2759"/>
<dbReference type="Proteomes" id="UP001152607">
    <property type="component" value="Unassembled WGS sequence"/>
</dbReference>
<protein>
    <submittedName>
        <fullName evidence="1">Uncharacterized protein</fullName>
    </submittedName>
</protein>
<accession>A0A9W4UKX3</accession>
<dbReference type="EMBL" id="CAOQHR010000007">
    <property type="protein sequence ID" value="CAI6337199.1"/>
    <property type="molecule type" value="Genomic_DNA"/>
</dbReference>
<evidence type="ECO:0000313" key="1">
    <source>
        <dbReference type="EMBL" id="CAI6337199.1"/>
    </source>
</evidence>
<comment type="caution">
    <text evidence="1">The sequence shown here is derived from an EMBL/GenBank/DDBJ whole genome shotgun (WGS) entry which is preliminary data.</text>
</comment>
<dbReference type="AlphaFoldDB" id="A0A9W4UKX3"/>
<sequence>MSIFRDSDACKGLSVGKDNISVRGDTLQVRGLFVDYISDCVKLREPKTLDTAHNPDLETMSRIVSERFSPTDRYTTERTLTWSEAWLRVLVANMRVEGAVKDRRNVVFLPRNRGHSKFWTNNLFDMNGAAIRESLPNMDPIYSSMFAETMRDMVWSHNSMFLTEQGYIGIAKGGCTDYRVCAEYNPTLRFDPEHPDVKHSIFIVAGGNTPFVLRETKPSSEEDGGVGTPTYKLVGPCYLHGFMEGEHTYELLRQAGRLTTIHIV</sequence>
<evidence type="ECO:0000313" key="2">
    <source>
        <dbReference type="Proteomes" id="UP001152607"/>
    </source>
</evidence>
<gene>
    <name evidence="1" type="ORF">PDIGIT_LOCUS10308</name>
</gene>
<keyword evidence="2" id="KW-1185">Reference proteome</keyword>